<dbReference type="GO" id="GO:0005516">
    <property type="term" value="F:calmodulin binding"/>
    <property type="evidence" value="ECO:0007669"/>
    <property type="project" value="InterPro"/>
</dbReference>
<dbReference type="InterPro" id="IPR024750">
    <property type="entry name" value="Ca_ATPase_N_dom"/>
</dbReference>
<dbReference type="OrthoDB" id="116380at2759"/>
<reference evidence="3" key="1">
    <citation type="journal article" date="2014" name="Science">
        <title>The coffee genome provides insight into the convergent evolution of caffeine biosynthesis.</title>
        <authorList>
            <person name="Denoeud F."/>
            <person name="Carretero-Paulet L."/>
            <person name="Dereeper A."/>
            <person name="Droc G."/>
            <person name="Guyot R."/>
            <person name="Pietrella M."/>
            <person name="Zheng C."/>
            <person name="Alberti A."/>
            <person name="Anthony F."/>
            <person name="Aprea G."/>
            <person name="Aury J.M."/>
            <person name="Bento P."/>
            <person name="Bernard M."/>
            <person name="Bocs S."/>
            <person name="Campa C."/>
            <person name="Cenci A."/>
            <person name="Combes M.C."/>
            <person name="Crouzillat D."/>
            <person name="Da Silva C."/>
            <person name="Daddiego L."/>
            <person name="De Bellis F."/>
            <person name="Dussert S."/>
            <person name="Garsmeur O."/>
            <person name="Gayraud T."/>
            <person name="Guignon V."/>
            <person name="Jahn K."/>
            <person name="Jamilloux V."/>
            <person name="Joet T."/>
            <person name="Labadie K."/>
            <person name="Lan T."/>
            <person name="Leclercq J."/>
            <person name="Lepelley M."/>
            <person name="Leroy T."/>
            <person name="Li L.T."/>
            <person name="Librado P."/>
            <person name="Lopez L."/>
            <person name="Munoz A."/>
            <person name="Noel B."/>
            <person name="Pallavicini A."/>
            <person name="Perrotta G."/>
            <person name="Poncet V."/>
            <person name="Pot D."/>
            <person name="Priyono X."/>
            <person name="Rigoreau M."/>
            <person name="Rouard M."/>
            <person name="Rozas J."/>
            <person name="Tranchant-Dubreuil C."/>
            <person name="VanBuren R."/>
            <person name="Zhang Q."/>
            <person name="Andrade A.C."/>
            <person name="Argout X."/>
            <person name="Bertrand B."/>
            <person name="de Kochko A."/>
            <person name="Graziosi G."/>
            <person name="Henry R.J."/>
            <person name="Jayarama X."/>
            <person name="Ming R."/>
            <person name="Nagai C."/>
            <person name="Rounsley S."/>
            <person name="Sankoff D."/>
            <person name="Giuliano G."/>
            <person name="Albert V.A."/>
            <person name="Wincker P."/>
            <person name="Lashermes P."/>
        </authorList>
    </citation>
    <scope>NUCLEOTIDE SEQUENCE [LARGE SCALE GENOMIC DNA]</scope>
    <source>
        <strain evidence="3">cv. DH200-94</strain>
    </source>
</reference>
<name>A0A068V0H4_COFCA</name>
<dbReference type="InParanoid" id="A0A068V0H4"/>
<dbReference type="PhylomeDB" id="A0A068V0H4"/>
<dbReference type="Proteomes" id="UP000295252">
    <property type="component" value="Chromosome VIII"/>
</dbReference>
<dbReference type="EMBL" id="HG739164">
    <property type="protein sequence ID" value="CDP14146.1"/>
    <property type="molecule type" value="Genomic_DNA"/>
</dbReference>
<evidence type="ECO:0000259" key="1">
    <source>
        <dbReference type="Pfam" id="PF12515"/>
    </source>
</evidence>
<proteinExistence type="predicted"/>
<sequence length="86" mass="10426">MSMKNLLNVDLKDFEIPAKHPSEEAQKNWRNLVTLVRNKRRRFRYGPNFEKRTEARERIEKLRHQEVTPHHMLFSLGKKLPYLIIS</sequence>
<dbReference type="Pfam" id="PF12515">
    <property type="entry name" value="CaATP_NAI"/>
    <property type="match status" value="1"/>
</dbReference>
<evidence type="ECO:0000313" key="2">
    <source>
        <dbReference type="EMBL" id="CDP14146.1"/>
    </source>
</evidence>
<feature type="domain" description="Calcium-transporting P-type ATPase N-terminal autoinhibitory" evidence="1">
    <location>
        <begin position="12"/>
        <end position="54"/>
    </location>
</feature>
<organism evidence="2 3">
    <name type="scientific">Coffea canephora</name>
    <name type="common">Robusta coffee</name>
    <dbReference type="NCBI Taxonomy" id="49390"/>
    <lineage>
        <taxon>Eukaryota</taxon>
        <taxon>Viridiplantae</taxon>
        <taxon>Streptophyta</taxon>
        <taxon>Embryophyta</taxon>
        <taxon>Tracheophyta</taxon>
        <taxon>Spermatophyta</taxon>
        <taxon>Magnoliopsida</taxon>
        <taxon>eudicotyledons</taxon>
        <taxon>Gunneridae</taxon>
        <taxon>Pentapetalae</taxon>
        <taxon>asterids</taxon>
        <taxon>lamiids</taxon>
        <taxon>Gentianales</taxon>
        <taxon>Rubiaceae</taxon>
        <taxon>Ixoroideae</taxon>
        <taxon>Gardenieae complex</taxon>
        <taxon>Bertiereae - Coffeeae clade</taxon>
        <taxon>Coffeeae</taxon>
        <taxon>Coffea</taxon>
    </lineage>
</organism>
<evidence type="ECO:0000313" key="3">
    <source>
        <dbReference type="Proteomes" id="UP000295252"/>
    </source>
</evidence>
<keyword evidence="3" id="KW-1185">Reference proteome</keyword>
<dbReference type="AlphaFoldDB" id="A0A068V0H4"/>
<dbReference type="OMA" id="FRWVANL"/>
<gene>
    <name evidence="2" type="ORF">GSCOC_T00040383001</name>
</gene>
<accession>A0A068V0H4</accession>
<dbReference type="Gene3D" id="1.20.5.170">
    <property type="match status" value="1"/>
</dbReference>
<dbReference type="STRING" id="49390.A0A068V0H4"/>
<dbReference type="Gramene" id="CDP14146">
    <property type="protein sequence ID" value="CDP14146"/>
    <property type="gene ID" value="GSCOC_T00040383001"/>
</dbReference>
<protein>
    <recommendedName>
        <fullName evidence="1">Calcium-transporting P-type ATPase N-terminal autoinhibitory domain-containing protein</fullName>
    </recommendedName>
</protein>